<accession>A0A427AU26</accession>
<dbReference type="Proteomes" id="UP000287651">
    <property type="component" value="Unassembled WGS sequence"/>
</dbReference>
<dbReference type="AlphaFoldDB" id="A0A427AU26"/>
<reference evidence="1 2" key="1">
    <citation type="journal article" date="2014" name="Agronomy (Basel)">
        <title>A Draft Genome Sequence for Ensete ventricosum, the Drought-Tolerant Tree Against Hunger.</title>
        <authorList>
            <person name="Harrison J."/>
            <person name="Moore K.A."/>
            <person name="Paszkiewicz K."/>
            <person name="Jones T."/>
            <person name="Grant M."/>
            <person name="Ambacheew D."/>
            <person name="Muzemil S."/>
            <person name="Studholme D.J."/>
        </authorList>
    </citation>
    <scope>NUCLEOTIDE SEQUENCE [LARGE SCALE GENOMIC DNA]</scope>
</reference>
<evidence type="ECO:0000313" key="1">
    <source>
        <dbReference type="EMBL" id="RRT79740.1"/>
    </source>
</evidence>
<sequence length="212" mass="22772">MTVEAMSTAIVGIAWLGGGGRDGSRGSKIAALIPDDRTPEELYEALIFEGDQPLEHYRETHWIRSKIEKNQEFQEGAAYDVRDGMGGVGDDSCAASEVAREGLPGGEGDVSPKTEPEYSLGTLPLVVAVVVVGVEVATNMPPYTDLGVVRGLRRGRRGREESGSELAGKREEVTIRAVGPAEGSEMREPEAHDGQMARITKFDFPFTGLLPT</sequence>
<proteinExistence type="predicted"/>
<evidence type="ECO:0000313" key="2">
    <source>
        <dbReference type="Proteomes" id="UP000287651"/>
    </source>
</evidence>
<gene>
    <name evidence="1" type="ORF">B296_00001108</name>
</gene>
<dbReference type="EMBL" id="AMZH03001325">
    <property type="protein sequence ID" value="RRT79740.1"/>
    <property type="molecule type" value="Genomic_DNA"/>
</dbReference>
<comment type="caution">
    <text evidence="1">The sequence shown here is derived from an EMBL/GenBank/DDBJ whole genome shotgun (WGS) entry which is preliminary data.</text>
</comment>
<organism evidence="1 2">
    <name type="scientific">Ensete ventricosum</name>
    <name type="common">Abyssinian banana</name>
    <name type="synonym">Musa ensete</name>
    <dbReference type="NCBI Taxonomy" id="4639"/>
    <lineage>
        <taxon>Eukaryota</taxon>
        <taxon>Viridiplantae</taxon>
        <taxon>Streptophyta</taxon>
        <taxon>Embryophyta</taxon>
        <taxon>Tracheophyta</taxon>
        <taxon>Spermatophyta</taxon>
        <taxon>Magnoliopsida</taxon>
        <taxon>Liliopsida</taxon>
        <taxon>Zingiberales</taxon>
        <taxon>Musaceae</taxon>
        <taxon>Ensete</taxon>
    </lineage>
</organism>
<protein>
    <submittedName>
        <fullName evidence="1">Uncharacterized protein</fullName>
    </submittedName>
</protein>
<name>A0A427AU26_ENSVE</name>